<feature type="binding site" evidence="2">
    <location>
        <position position="113"/>
    </location>
    <ligand>
        <name>substrate</name>
    </ligand>
</feature>
<dbReference type="OMA" id="YDKNYRT"/>
<dbReference type="InterPro" id="IPR036812">
    <property type="entry name" value="NAD(P)_OxRdtase_dom_sf"/>
</dbReference>
<dbReference type="PRINTS" id="PR00069">
    <property type="entry name" value="ALDKETRDTASE"/>
</dbReference>
<proteinExistence type="predicted"/>
<dbReference type="Gene3D" id="3.20.20.100">
    <property type="entry name" value="NADP-dependent oxidoreductase domain"/>
    <property type="match status" value="1"/>
</dbReference>
<organism evidence="5 6">
    <name type="scientific">Hermetia illucens</name>
    <name type="common">Black soldier fly</name>
    <dbReference type="NCBI Taxonomy" id="343691"/>
    <lineage>
        <taxon>Eukaryota</taxon>
        <taxon>Metazoa</taxon>
        <taxon>Ecdysozoa</taxon>
        <taxon>Arthropoda</taxon>
        <taxon>Hexapoda</taxon>
        <taxon>Insecta</taxon>
        <taxon>Pterygota</taxon>
        <taxon>Neoptera</taxon>
        <taxon>Endopterygota</taxon>
        <taxon>Diptera</taxon>
        <taxon>Brachycera</taxon>
        <taxon>Stratiomyomorpha</taxon>
        <taxon>Stratiomyidae</taxon>
        <taxon>Hermetiinae</taxon>
        <taxon>Hermetia</taxon>
    </lineage>
</organism>
<evidence type="ECO:0000313" key="6">
    <source>
        <dbReference type="Proteomes" id="UP000594454"/>
    </source>
</evidence>
<dbReference type="InterPro" id="IPR018170">
    <property type="entry name" value="Aldo/ket_reductase_CS"/>
</dbReference>
<feature type="domain" description="NADP-dependent oxidoreductase" evidence="4">
    <location>
        <begin position="18"/>
        <end position="293"/>
    </location>
</feature>
<evidence type="ECO:0000256" key="2">
    <source>
        <dbReference type="PIRSR" id="PIRSR000097-2"/>
    </source>
</evidence>
<evidence type="ECO:0000256" key="1">
    <source>
        <dbReference type="PIRSR" id="PIRSR000097-1"/>
    </source>
</evidence>
<dbReference type="FunFam" id="3.20.20.100:FF:000023">
    <property type="entry name" value="aldose reductase"/>
    <property type="match status" value="1"/>
</dbReference>
<feature type="site" description="Lowers pKa of active site Tyr" evidence="3">
    <location>
        <position position="80"/>
    </location>
</feature>
<accession>A0A7R8YS23</accession>
<dbReference type="InterPro" id="IPR023210">
    <property type="entry name" value="NADP_OxRdtase_dom"/>
</dbReference>
<dbReference type="OrthoDB" id="416253at2759"/>
<dbReference type="PROSITE" id="PS00062">
    <property type="entry name" value="ALDOKETO_REDUCTASE_2"/>
    <property type="match status" value="1"/>
</dbReference>
<dbReference type="Proteomes" id="UP000594454">
    <property type="component" value="Chromosome 2"/>
</dbReference>
<keyword evidence="6" id="KW-1185">Reference proteome</keyword>
<dbReference type="InterPro" id="IPR020471">
    <property type="entry name" value="AKR"/>
</dbReference>
<dbReference type="AlphaFoldDB" id="A0A7R8YS23"/>
<dbReference type="InParanoid" id="A0A7R8YS23"/>
<dbReference type="PANTHER" id="PTHR11732">
    <property type="entry name" value="ALDO/KETO REDUCTASE"/>
    <property type="match status" value="1"/>
</dbReference>
<evidence type="ECO:0000313" key="5">
    <source>
        <dbReference type="EMBL" id="CAD7083086.1"/>
    </source>
</evidence>
<feature type="active site" description="Proton donor" evidence="1">
    <location>
        <position position="51"/>
    </location>
</feature>
<dbReference type="EMBL" id="LR899010">
    <property type="protein sequence ID" value="CAD7083086.1"/>
    <property type="molecule type" value="Genomic_DNA"/>
</dbReference>
<protein>
    <recommendedName>
        <fullName evidence="4">NADP-dependent oxidoreductase domain-containing protein</fullName>
    </recommendedName>
</protein>
<dbReference type="SUPFAM" id="SSF51430">
    <property type="entry name" value="NAD(P)-linked oxidoreductase"/>
    <property type="match status" value="1"/>
</dbReference>
<evidence type="ECO:0000256" key="3">
    <source>
        <dbReference type="PIRSR" id="PIRSR000097-3"/>
    </source>
</evidence>
<reference evidence="5 6" key="1">
    <citation type="submission" date="2020-11" db="EMBL/GenBank/DDBJ databases">
        <authorList>
            <person name="Wallbank WR R."/>
            <person name="Pardo Diaz C."/>
            <person name="Kozak K."/>
            <person name="Martin S."/>
            <person name="Jiggins C."/>
            <person name="Moest M."/>
            <person name="Warren A I."/>
            <person name="Generalovic N T."/>
            <person name="Byers J.R.P. K."/>
            <person name="Montejo-Kovacevich G."/>
            <person name="Yen C E."/>
        </authorList>
    </citation>
    <scope>NUCLEOTIDE SEQUENCE [LARGE SCALE GENOMIC DNA]</scope>
</reference>
<dbReference type="Pfam" id="PF00248">
    <property type="entry name" value="Aldo_ket_red"/>
    <property type="match status" value="1"/>
</dbReference>
<sequence length="317" mass="36198">MARAPTVKLNSGFEMPVLGLGTFSLNPTSFLEAVKYAIDRGYRHIDTGLPYGSEKDIGVALKEKIAEGVIKREDMFITTKLWCIHHEPDKVEYGCRLALKNLGLEYIDLYLMHFPVGFILVDDETYQPKKPGSDVVTTNDVDYVDTWKAMEKLVEKGLVRSIGLSNFNAEQTERVLKICKIRPVVNEVECNVEINQSKLLKFCKDRDIILMDYCPVVRANPAKKTPACLYNDRTQAIADKYKKTPVQIALKYLVQRGTVPVPGALEKPMIDENIDIFDFKLTADEMKYLDSLNTGKRICEFEFVDKNHKYYPFNAEF</sequence>
<dbReference type="PIRSF" id="PIRSF000097">
    <property type="entry name" value="AKR"/>
    <property type="match status" value="1"/>
</dbReference>
<dbReference type="GO" id="GO:0016491">
    <property type="term" value="F:oxidoreductase activity"/>
    <property type="evidence" value="ECO:0007669"/>
    <property type="project" value="InterPro"/>
</dbReference>
<evidence type="ECO:0000259" key="4">
    <source>
        <dbReference type="Pfam" id="PF00248"/>
    </source>
</evidence>
<name>A0A7R8YS23_HERIL</name>
<gene>
    <name evidence="5" type="ORF">HERILL_LOCUS6070</name>
</gene>